<dbReference type="NCBIfam" id="TIGR00505">
    <property type="entry name" value="ribA"/>
    <property type="match status" value="1"/>
</dbReference>
<dbReference type="InterPro" id="IPR032677">
    <property type="entry name" value="GTP_cyclohydro_II"/>
</dbReference>
<comment type="similarity">
    <text evidence="4">In the C-terminal section; belongs to the GTP cyclohydrolase II family.</text>
</comment>
<keyword evidence="8" id="KW-0547">Nucleotide-binding</keyword>
<evidence type="ECO:0000313" key="16">
    <source>
        <dbReference type="Proteomes" id="UP000787625"/>
    </source>
</evidence>
<evidence type="ECO:0000256" key="2">
    <source>
        <dbReference type="ARBA" id="ARBA00004853"/>
    </source>
</evidence>
<protein>
    <recommendedName>
        <fullName evidence="5">GTP cyclohydrolase II</fullName>
        <ecNumber evidence="5">3.5.4.25</ecNumber>
    </recommendedName>
</protein>
<evidence type="ECO:0000256" key="7">
    <source>
        <dbReference type="ARBA" id="ARBA00022723"/>
    </source>
</evidence>
<evidence type="ECO:0000259" key="14">
    <source>
        <dbReference type="Pfam" id="PF00925"/>
    </source>
</evidence>
<keyword evidence="7" id="KW-0479">Metal-binding</keyword>
<name>A0A9D2UJI1_9BACT</name>
<comment type="cofactor">
    <cofactor evidence="1">
        <name>Zn(2+)</name>
        <dbReference type="ChEBI" id="CHEBI:29105"/>
    </cofactor>
</comment>
<reference evidence="15" key="1">
    <citation type="journal article" date="2021" name="PeerJ">
        <title>Extensive microbial diversity within the chicken gut microbiome revealed by metagenomics and culture.</title>
        <authorList>
            <person name="Gilroy R."/>
            <person name="Ravi A."/>
            <person name="Getino M."/>
            <person name="Pursley I."/>
            <person name="Horton D.L."/>
            <person name="Alikhan N.F."/>
            <person name="Baker D."/>
            <person name="Gharbi K."/>
            <person name="Hall N."/>
            <person name="Watson M."/>
            <person name="Adriaenssens E.M."/>
            <person name="Foster-Nyarko E."/>
            <person name="Jarju S."/>
            <person name="Secka A."/>
            <person name="Antonio M."/>
            <person name="Oren A."/>
            <person name="Chaudhuri R.R."/>
            <person name="La Ragione R."/>
            <person name="Hildebrand F."/>
            <person name="Pallen M.J."/>
        </authorList>
    </citation>
    <scope>NUCLEOTIDE SEQUENCE</scope>
    <source>
        <strain evidence="15">MalCec1-1739</strain>
    </source>
</reference>
<evidence type="ECO:0000256" key="8">
    <source>
        <dbReference type="ARBA" id="ARBA00022741"/>
    </source>
</evidence>
<evidence type="ECO:0000313" key="15">
    <source>
        <dbReference type="EMBL" id="HJD53550.1"/>
    </source>
</evidence>
<dbReference type="Gene3D" id="3.40.50.10990">
    <property type="entry name" value="GTP cyclohydrolase II"/>
    <property type="match status" value="1"/>
</dbReference>
<dbReference type="FunFam" id="3.40.50.10990:FF:000001">
    <property type="entry name" value="Riboflavin biosynthesis protein RibBA"/>
    <property type="match status" value="1"/>
</dbReference>
<comment type="similarity">
    <text evidence="3">In the N-terminal section; belongs to the DHBP synthase family.</text>
</comment>
<dbReference type="GO" id="GO:0003935">
    <property type="term" value="F:GTP cyclohydrolase II activity"/>
    <property type="evidence" value="ECO:0007669"/>
    <property type="project" value="UniProtKB-EC"/>
</dbReference>
<dbReference type="Proteomes" id="UP000787625">
    <property type="component" value="Unassembled WGS sequence"/>
</dbReference>
<dbReference type="PANTHER" id="PTHR21327:SF18">
    <property type="entry name" value="3,4-DIHYDROXY-2-BUTANONE 4-PHOSPHATE SYNTHASE"/>
    <property type="match status" value="1"/>
</dbReference>
<evidence type="ECO:0000256" key="3">
    <source>
        <dbReference type="ARBA" id="ARBA00005520"/>
    </source>
</evidence>
<dbReference type="SUPFAM" id="SSF55821">
    <property type="entry name" value="YrdC/RibB"/>
    <property type="match status" value="1"/>
</dbReference>
<dbReference type="HAMAP" id="MF_00179">
    <property type="entry name" value="RibA"/>
    <property type="match status" value="1"/>
</dbReference>
<sequence>INEDGTMARLPQLREVANRFGLKIIAIKDLIAYRLRTESTVVKGVEVDMPTAYGHFRLIPFMQKSNGLEHVAIFKGDWGQDEPVLVRVHSSCATGDIFGSMRCDCGEQLHKAMEMIEKAGKGVVVYLNQEGRGIGLMEKMKAYKLQEEGMDTVDANLCLGHKVDERDYGVGAQILRSLGIGKMRLMTNNPVKRVGLEAYGLEIAEIVPLETTPNPYNERYLRTKQERMGHQLHINK</sequence>
<dbReference type="Gene3D" id="3.90.870.10">
    <property type="entry name" value="DHBP synthase"/>
    <property type="match status" value="1"/>
</dbReference>
<comment type="catalytic activity">
    <reaction evidence="13">
        <text>GTP + 4 H2O = 2,5-diamino-6-hydroxy-4-(5-phosphoribosylamino)-pyrimidine + formate + 2 phosphate + 3 H(+)</text>
        <dbReference type="Rhea" id="RHEA:23704"/>
        <dbReference type="ChEBI" id="CHEBI:15377"/>
        <dbReference type="ChEBI" id="CHEBI:15378"/>
        <dbReference type="ChEBI" id="CHEBI:15740"/>
        <dbReference type="ChEBI" id="CHEBI:37565"/>
        <dbReference type="ChEBI" id="CHEBI:43474"/>
        <dbReference type="ChEBI" id="CHEBI:58614"/>
        <dbReference type="EC" id="3.5.4.25"/>
    </reaction>
</comment>
<reference evidence="15" key="2">
    <citation type="submission" date="2021-04" db="EMBL/GenBank/DDBJ databases">
        <authorList>
            <person name="Gilroy R."/>
        </authorList>
    </citation>
    <scope>NUCLEOTIDE SEQUENCE</scope>
    <source>
        <strain evidence="15">MalCec1-1739</strain>
    </source>
</reference>
<evidence type="ECO:0000256" key="1">
    <source>
        <dbReference type="ARBA" id="ARBA00001947"/>
    </source>
</evidence>
<evidence type="ECO:0000256" key="4">
    <source>
        <dbReference type="ARBA" id="ARBA00008976"/>
    </source>
</evidence>
<comment type="caution">
    <text evidence="15">The sequence shown here is derived from an EMBL/GenBank/DDBJ whole genome shotgun (WGS) entry which is preliminary data.</text>
</comment>
<comment type="pathway">
    <text evidence="2">Cofactor biosynthesis; riboflavin biosynthesis; 5-amino-6-(D-ribitylamino)uracil from GTP: step 1/4.</text>
</comment>
<dbReference type="NCBIfam" id="NF001591">
    <property type="entry name" value="PRK00393.1"/>
    <property type="match status" value="1"/>
</dbReference>
<keyword evidence="10" id="KW-0862">Zinc</keyword>
<dbReference type="AlphaFoldDB" id="A0A9D2UJI1"/>
<dbReference type="SUPFAM" id="SSF142695">
    <property type="entry name" value="RibA-like"/>
    <property type="match status" value="1"/>
</dbReference>
<keyword evidence="9 15" id="KW-0378">Hydrolase</keyword>
<dbReference type="GO" id="GO:0005525">
    <property type="term" value="F:GTP binding"/>
    <property type="evidence" value="ECO:0007669"/>
    <property type="project" value="UniProtKB-KW"/>
</dbReference>
<dbReference type="GO" id="GO:0005829">
    <property type="term" value="C:cytosol"/>
    <property type="evidence" value="ECO:0007669"/>
    <property type="project" value="TreeGrafter"/>
</dbReference>
<evidence type="ECO:0000256" key="6">
    <source>
        <dbReference type="ARBA" id="ARBA00022619"/>
    </source>
</evidence>
<keyword evidence="11" id="KW-0342">GTP-binding</keyword>
<dbReference type="InterPro" id="IPR000926">
    <property type="entry name" value="RibA"/>
</dbReference>
<evidence type="ECO:0000256" key="13">
    <source>
        <dbReference type="ARBA" id="ARBA00049295"/>
    </source>
</evidence>
<accession>A0A9D2UJI1</accession>
<dbReference type="InterPro" id="IPR017945">
    <property type="entry name" value="DHBP_synth_RibB-like_a/b_dom"/>
</dbReference>
<dbReference type="Pfam" id="PF00925">
    <property type="entry name" value="GTP_cyclohydro2"/>
    <property type="match status" value="1"/>
</dbReference>
<dbReference type="EC" id="3.5.4.25" evidence="5"/>
<keyword evidence="6" id="KW-0686">Riboflavin biosynthesis</keyword>
<evidence type="ECO:0000256" key="10">
    <source>
        <dbReference type="ARBA" id="ARBA00022833"/>
    </source>
</evidence>
<comment type="function">
    <text evidence="12">Catalyzes the conversion of GTP to 2,5-diamino-6-ribosylamino-4(3H)-pyrimidinone 5'-phosphate (DARP), formate and pyrophosphate.</text>
</comment>
<feature type="non-terminal residue" evidence="15">
    <location>
        <position position="1"/>
    </location>
</feature>
<dbReference type="EMBL" id="DWUP01000175">
    <property type="protein sequence ID" value="HJD53550.1"/>
    <property type="molecule type" value="Genomic_DNA"/>
</dbReference>
<evidence type="ECO:0000256" key="9">
    <source>
        <dbReference type="ARBA" id="ARBA00022801"/>
    </source>
</evidence>
<feature type="domain" description="GTP cyclohydrolase II" evidence="14">
    <location>
        <begin position="45"/>
        <end position="208"/>
    </location>
</feature>
<dbReference type="PANTHER" id="PTHR21327">
    <property type="entry name" value="GTP CYCLOHYDROLASE II-RELATED"/>
    <property type="match status" value="1"/>
</dbReference>
<proteinExistence type="inferred from homology"/>
<dbReference type="CDD" id="cd00641">
    <property type="entry name" value="GTP_cyclohydro2"/>
    <property type="match status" value="1"/>
</dbReference>
<gene>
    <name evidence="15" type="primary">ribA</name>
    <name evidence="15" type="ORF">IAA93_07495</name>
</gene>
<organism evidence="15 16">
    <name type="scientific">Candidatus Avibacteroides avistercoris</name>
    <dbReference type="NCBI Taxonomy" id="2840690"/>
    <lineage>
        <taxon>Bacteria</taxon>
        <taxon>Pseudomonadati</taxon>
        <taxon>Bacteroidota</taxon>
        <taxon>Bacteroidia</taxon>
        <taxon>Bacteroidales</taxon>
        <taxon>Bacteroidaceae</taxon>
        <taxon>Bacteroidaceae incertae sedis</taxon>
        <taxon>Candidatus Avibacteroides</taxon>
    </lineage>
</organism>
<evidence type="ECO:0000256" key="12">
    <source>
        <dbReference type="ARBA" id="ARBA00043932"/>
    </source>
</evidence>
<evidence type="ECO:0000256" key="5">
    <source>
        <dbReference type="ARBA" id="ARBA00012762"/>
    </source>
</evidence>
<dbReference type="GO" id="GO:0009231">
    <property type="term" value="P:riboflavin biosynthetic process"/>
    <property type="evidence" value="ECO:0007669"/>
    <property type="project" value="UniProtKB-KW"/>
</dbReference>
<dbReference type="GO" id="GO:0046872">
    <property type="term" value="F:metal ion binding"/>
    <property type="evidence" value="ECO:0007669"/>
    <property type="project" value="UniProtKB-KW"/>
</dbReference>
<dbReference type="InterPro" id="IPR036144">
    <property type="entry name" value="RibA-like_sf"/>
</dbReference>
<evidence type="ECO:0000256" key="11">
    <source>
        <dbReference type="ARBA" id="ARBA00023134"/>
    </source>
</evidence>